<reference evidence="1 2" key="1">
    <citation type="submission" date="2018-07" db="EMBL/GenBank/DDBJ databases">
        <title>Whole genome sequence of Mycobacterium uberis.</title>
        <authorList>
            <person name="Benjak A."/>
        </authorList>
    </citation>
    <scope>NUCLEOTIDE SEQUENCE [LARGE SCALE GENOMIC DNA]</scope>
    <source>
        <strain evidence="1 2">Jura</strain>
    </source>
</reference>
<dbReference type="EMBL" id="QAYL01000022">
    <property type="protein sequence ID" value="RFD24982.1"/>
    <property type="molecule type" value="Genomic_DNA"/>
</dbReference>
<name>A0A3E1HEU5_9MYCO</name>
<evidence type="ECO:0000313" key="2">
    <source>
        <dbReference type="Proteomes" id="UP000258522"/>
    </source>
</evidence>
<gene>
    <name evidence="1" type="ORF">MUBE_11695</name>
</gene>
<evidence type="ECO:0000313" key="1">
    <source>
        <dbReference type="EMBL" id="RFD24982.1"/>
    </source>
</evidence>
<protein>
    <submittedName>
        <fullName evidence="1">Uncharacterized protein</fullName>
    </submittedName>
</protein>
<dbReference type="AlphaFoldDB" id="A0A3E1HEU5"/>
<comment type="caution">
    <text evidence="1">The sequence shown here is derived from an EMBL/GenBank/DDBJ whole genome shotgun (WGS) entry which is preliminary data.</text>
</comment>
<dbReference type="Proteomes" id="UP000258522">
    <property type="component" value="Unassembled WGS sequence"/>
</dbReference>
<accession>A0A3E1HEU5</accession>
<keyword evidence="2" id="KW-1185">Reference proteome</keyword>
<proteinExistence type="predicted"/>
<organism evidence="1 2">
    <name type="scientific">Mycobacterium uberis</name>
    <dbReference type="NCBI Taxonomy" id="2162698"/>
    <lineage>
        <taxon>Bacteria</taxon>
        <taxon>Bacillati</taxon>
        <taxon>Actinomycetota</taxon>
        <taxon>Actinomycetes</taxon>
        <taxon>Mycobacteriales</taxon>
        <taxon>Mycobacteriaceae</taxon>
        <taxon>Mycobacterium</taxon>
    </lineage>
</organism>
<sequence>MMNRMVELGGVCVSINDSESPRFVRQVHSFVVRRAIVQACENIADYYGVATSSCLRWCRRFRTHPARLCHS</sequence>